<protein>
    <recommendedName>
        <fullName evidence="5">WD40 repeat domain-containing protein</fullName>
    </recommendedName>
</protein>
<name>A0A806KPI6_9BACT</name>
<evidence type="ECO:0000256" key="3">
    <source>
        <dbReference type="SAM" id="SignalP"/>
    </source>
</evidence>
<dbReference type="InterPro" id="IPR001680">
    <property type="entry name" value="WD40_rpt"/>
</dbReference>
<reference evidence="4" key="1">
    <citation type="submission" date="2012-03" db="EMBL/GenBank/DDBJ databases">
        <title>Functional metagenomics reveals considerable lignocellulase gene clusters in the gut microbiome of a wood-feeding higher termite.</title>
        <authorList>
            <person name="Liu N."/>
        </authorList>
    </citation>
    <scope>NUCLEOTIDE SEQUENCE</scope>
</reference>
<dbReference type="SUPFAM" id="SSF50978">
    <property type="entry name" value="WD40 repeat-like"/>
    <property type="match status" value="2"/>
</dbReference>
<keyword evidence="2" id="KW-0677">Repeat</keyword>
<organism evidence="4">
    <name type="scientific">uncultured bacterium contig00043</name>
    <dbReference type="NCBI Taxonomy" id="1181530"/>
    <lineage>
        <taxon>Bacteria</taxon>
        <taxon>environmental samples</taxon>
    </lineage>
</organism>
<evidence type="ECO:0000313" key="4">
    <source>
        <dbReference type="EMBL" id="AGS52629.1"/>
    </source>
</evidence>
<sequence length="858" mass="94137">MKNRKKFGIALIFMWQLGNGLAADDFSFAPNFIAGCIEVREKIAKYFGSSGVVGSIENSIGMALSVRMIEKLESILMTNSTTLLVKSGRAASNYAIRQDKFFNAEEAKNYAEMMNLDFFITGKLDDDGKFKITGFSNDKNIHVDINIPKEELFYIHTGERLPNVPKGKAINIDGAIHDSAYSRDGDYAGIITESGGVYVFDSYREKPIKNIRKNGPLAKIKYGPLDEMVLAEESGSLSIIEDGKEQVQIKLSDAPLTSLEISDRGKVYTSYAHNVHVLDMYTKNTLFEFTVAGPVKGLFLTPNQEKLLVWDADGISWYNALTGIKDSGNIPNPIDAAAIGCKGHLAISRRNKILIYSIETKQLIREFRLPAAQPGTESGIISLSFSLNDFYVYAGTASGLLMTYDLRTGLCMHVLSQHIGALTTISQHSRQFLTAGADSNLFFYSSLPEPSNSLKIVNKVKRDVTILINGKRPEEGPVIPSEGTKIFSDIPLGKLNVTINNPNDLVFDLSKKRNAVIEITKKGNMLIIEKEPMPILDIDLEGRLIPSSLSLSPENLLSIVFRASNPTKSGPGFAPIVLLDINHNNSTFFTRGKENRKSINSSIWLGNIFVTAGEEGVWVREDNKFSELDSERSDNLSASDDNRYLVTSAKGRNAKLYKMDSLEFMHTIIGENAIFDGSSIVSVIDGKEVKRTDLVGANLPVFPRESQADSAVFAAEIASIKSGVNGIVLVSRKDGYVEVRNDGVGSPLIIPGTAAIQNKNGLLAVSKTNGSVEFYNINTGRLINTIFAHNGIITDLLFIGTEVLVTASVDGTTKIFNISSQKELAKFAIFGDRQKTLIKKEDEVFGDSLHVLKNGKRL</sequence>
<evidence type="ECO:0008006" key="5">
    <source>
        <dbReference type="Google" id="ProtNLM"/>
    </source>
</evidence>
<accession>A0A806KPI6</accession>
<keyword evidence="1" id="KW-0853">WD repeat</keyword>
<evidence type="ECO:0000256" key="2">
    <source>
        <dbReference type="ARBA" id="ARBA00022737"/>
    </source>
</evidence>
<dbReference type="InterPro" id="IPR015943">
    <property type="entry name" value="WD40/YVTN_repeat-like_dom_sf"/>
</dbReference>
<dbReference type="InterPro" id="IPR050505">
    <property type="entry name" value="WDR55/POC1"/>
</dbReference>
<dbReference type="AlphaFoldDB" id="A0A806KPI6"/>
<evidence type="ECO:0000256" key="1">
    <source>
        <dbReference type="ARBA" id="ARBA00022574"/>
    </source>
</evidence>
<dbReference type="PANTHER" id="PTHR44019:SF8">
    <property type="entry name" value="POC1 CENTRIOLAR PROTEIN HOMOLOG"/>
    <property type="match status" value="1"/>
</dbReference>
<dbReference type="PANTHER" id="PTHR44019">
    <property type="entry name" value="WD REPEAT-CONTAINING PROTEIN 55"/>
    <property type="match status" value="1"/>
</dbReference>
<proteinExistence type="predicted"/>
<dbReference type="SMART" id="SM00320">
    <property type="entry name" value="WD40"/>
    <property type="match status" value="5"/>
</dbReference>
<dbReference type="EMBL" id="JQ844203">
    <property type="protein sequence ID" value="AGS52629.1"/>
    <property type="molecule type" value="Genomic_DNA"/>
</dbReference>
<dbReference type="Gene3D" id="2.130.10.10">
    <property type="entry name" value="YVTN repeat-like/Quinoprotein amine dehydrogenase"/>
    <property type="match status" value="3"/>
</dbReference>
<feature type="chain" id="PRO_5032833118" description="WD40 repeat domain-containing protein" evidence="3">
    <location>
        <begin position="23"/>
        <end position="858"/>
    </location>
</feature>
<keyword evidence="3" id="KW-0732">Signal</keyword>
<dbReference type="InterPro" id="IPR036322">
    <property type="entry name" value="WD40_repeat_dom_sf"/>
</dbReference>
<feature type="signal peptide" evidence="3">
    <location>
        <begin position="1"/>
        <end position="22"/>
    </location>
</feature>